<proteinExistence type="predicted"/>
<dbReference type="InterPro" id="IPR014772">
    <property type="entry name" value="Munc13_dom-2"/>
</dbReference>
<dbReference type="PANTHER" id="PTHR31280">
    <property type="entry name" value="PROTEIN UNC-13 HOMOLOG"/>
    <property type="match status" value="1"/>
</dbReference>
<dbReference type="PROSITE" id="PS51259">
    <property type="entry name" value="MHD2"/>
    <property type="match status" value="1"/>
</dbReference>
<reference evidence="5" key="1">
    <citation type="submission" date="2025-08" db="UniProtKB">
        <authorList>
            <consortium name="RefSeq"/>
        </authorList>
    </citation>
    <scope>IDENTIFICATION</scope>
</reference>
<protein>
    <submittedName>
        <fullName evidence="5">Uncharacterized protein LOC105162059 isoform X1</fullName>
    </submittedName>
</protein>
<dbReference type="AlphaFoldDB" id="A0A8M8V0E8"/>
<dbReference type="InterPro" id="IPR014770">
    <property type="entry name" value="Munc13_1"/>
</dbReference>
<dbReference type="GeneID" id="105162059"/>
<dbReference type="Gene3D" id="1.10.357.50">
    <property type="match status" value="1"/>
</dbReference>
<dbReference type="InterPro" id="IPR008528">
    <property type="entry name" value="unc-13_homologue"/>
</dbReference>
<accession>A0A8M8V0E8</accession>
<dbReference type="PROSITE" id="PS51258">
    <property type="entry name" value="MHD1"/>
    <property type="match status" value="1"/>
</dbReference>
<dbReference type="PANTHER" id="PTHR31280:SF16">
    <property type="entry name" value="GLS PROTEIN (DUF810)"/>
    <property type="match status" value="1"/>
</dbReference>
<name>A0A8M8V0E8_SESIN</name>
<feature type="domain" description="MHD2" evidence="3">
    <location>
        <begin position="784"/>
        <end position="894"/>
    </location>
</feature>
<organism evidence="4 5">
    <name type="scientific">Sesamum indicum</name>
    <name type="common">Oriental sesame</name>
    <name type="synonym">Sesamum orientale</name>
    <dbReference type="NCBI Taxonomy" id="4182"/>
    <lineage>
        <taxon>Eukaryota</taxon>
        <taxon>Viridiplantae</taxon>
        <taxon>Streptophyta</taxon>
        <taxon>Embryophyta</taxon>
        <taxon>Tracheophyta</taxon>
        <taxon>Spermatophyta</taxon>
        <taxon>Magnoliopsida</taxon>
        <taxon>eudicotyledons</taxon>
        <taxon>Gunneridae</taxon>
        <taxon>Pentapetalae</taxon>
        <taxon>asterids</taxon>
        <taxon>lamiids</taxon>
        <taxon>Lamiales</taxon>
        <taxon>Pedaliaceae</taxon>
        <taxon>Sesamum</taxon>
    </lineage>
</organism>
<dbReference type="Pfam" id="PF25761">
    <property type="entry name" value="TPR_PATROL1"/>
    <property type="match status" value="1"/>
</dbReference>
<evidence type="ECO:0000259" key="3">
    <source>
        <dbReference type="PROSITE" id="PS51259"/>
    </source>
</evidence>
<sequence length="964" mass="108098">MIENFSMEPFGKLGVDLSPLELRETAYEILVGACRSTGSGRRLTYVSNSSSKEKSQQPPSSPLPHRSIRTSAASKVKKALGLNPETKKSEENNSGEPGAGVHGNAERKRGGFTVGELMRVQMRVSEQTDSRVRRGLLRVAAGQQLGRRTESMVLPLELLHHFRSSDFTSREEYEAWQRKTLKIFEAGLLVHPYLPHDKSETDAQRLQQILQTASEKPIETGKFSESMHILSDVVTSLACRSFDGSVSSICHWADGIPLNLHLYRILLEACFDLNDETSLIEEVDEVLEQVKKAWSILGINQEFHNLCFLWVLFHQYVATGEIEDDLLLAADRMMVEVEKDANSTHDPEYSKILNSTLSLMLDWAEKRLRQYHDIFYRGNIELMQSVLSLGASAAKILDVSHEYGKKRNELDVTCSRVDAYIRSSVRSAFSQEREMVISGRKSSRKQQSPLPALSILAQNTLDLAFNEKEIYSPILKRWHPLATGVAVATLHACYAIELQKFVSSISELNPEAIQVLLAAEKLEKELVEMAVADLVESEDGGKAIIQEMAPYEAEAVMNNLVKSWILTRVDRLSEWVDRNLQLEDWNPQVNKGRFASSAVEVLRIIDETLEAFFLLPIPMHPVLLPELMGGLDKCLRNYIVKAKSGCGSRLTFTPTLPPPTRCTTSSKFGAFKVKDRLFMGPGRKSQVYSRNGDDSFSVPRLCLRINTLYNIRKELEALEQRTMVNLRNSGFPDDQNVANGKLALSIASCTEGILQISEATAYKIVFHDLGHVFGDYLYIGDISSSRIEPFLQELEQNLEVISLTVHDRVRTRVITDVMKASFEGFLLVLLGGGHSRAFTQHDASIMEEDFKFLADLFWSDGDGLPADLIDKLSHSVTSLFSLLQADTGSLIEQLKRATPDSNGTSAKLRLPLPPVTGQWRPTDPSTILRVLCNRNDKMASKFLKKTYDLTKRSKHNPSYDAPLS</sequence>
<evidence type="ECO:0000313" key="5">
    <source>
        <dbReference type="RefSeq" id="XP_020549810.1"/>
    </source>
</evidence>
<dbReference type="RefSeq" id="XP_020549810.1">
    <property type="nucleotide sequence ID" value="XM_020694151.1"/>
</dbReference>
<keyword evidence="4" id="KW-1185">Reference proteome</keyword>
<evidence type="ECO:0000313" key="4">
    <source>
        <dbReference type="Proteomes" id="UP000504604"/>
    </source>
</evidence>
<dbReference type="InterPro" id="IPR057984">
    <property type="entry name" value="PATROL1_C"/>
</dbReference>
<dbReference type="OrthoDB" id="2015333at2759"/>
<feature type="region of interest" description="Disordered" evidence="1">
    <location>
        <begin position="43"/>
        <end position="107"/>
    </location>
</feature>
<evidence type="ECO:0000259" key="2">
    <source>
        <dbReference type="PROSITE" id="PS51258"/>
    </source>
</evidence>
<feature type="domain" description="MHD1" evidence="2">
    <location>
        <begin position="513"/>
        <end position="656"/>
    </location>
</feature>
<evidence type="ECO:0000256" key="1">
    <source>
        <dbReference type="SAM" id="MobiDB-lite"/>
    </source>
</evidence>
<dbReference type="Proteomes" id="UP000504604">
    <property type="component" value="Linkage group LG5"/>
</dbReference>
<gene>
    <name evidence="5" type="primary">LOC105162059</name>
</gene>